<dbReference type="AlphaFoldDB" id="A0A0S4U7M1"/>
<proteinExistence type="predicted"/>
<sequence>MSKAIDAFMAGLLDADATVPEDFQFASPEAVRAAAHEHAAIIARIVAQCYGPDYPAPTQDSRYLVAALEQGAQTSCVWSMNEAGRQAHQFGTLSLYDAGFPFGPGIGELGKSGSASDGSAKYGFALFLQHWRASAVARYRSFFCTSRNCSSRAARQGRVRGGGAVRYLVSKVMKMTQWGYAPWYLMPDAGAGSYELLDFFVRLPGALHDAPTVAGLRDIHVFSDGTEAFVRQVFIDNWGAAPRLRRPVGGCAEVPAGWAVLDEDYQPEKNPAKLVVGPGGEDFHRALHRLEQLECCTLTVILPLTEAYLGGQRTLEEGGYSFCAVYPPLDAQGTAQGMWCRLNTGRPLILPKYHGKPDGAGSPWLAGHAEALAAALLACSTAAASGPRGSERPGAAGAWMPHA</sequence>
<protein>
    <submittedName>
        <fullName evidence="1">Uncharacterized protein</fullName>
    </submittedName>
</protein>
<dbReference type="EMBL" id="LN899821">
    <property type="protein sequence ID" value="CUV18217.1"/>
    <property type="molecule type" value="Genomic_DNA"/>
</dbReference>
<accession>A0A0S4U7M1</accession>
<evidence type="ECO:0000313" key="1">
    <source>
        <dbReference type="EMBL" id="CUV18217.1"/>
    </source>
</evidence>
<reference evidence="1" key="1">
    <citation type="submission" date="2015-10" db="EMBL/GenBank/DDBJ databases">
        <authorList>
            <person name="Gilbert D.G."/>
        </authorList>
    </citation>
    <scope>NUCLEOTIDE SEQUENCE</scope>
    <source>
        <strain evidence="1">Phyl III-seqv23</strain>
    </source>
</reference>
<organism evidence="1">
    <name type="scientific">Ralstonia solanacearum</name>
    <name type="common">Pseudomonas solanacearum</name>
    <dbReference type="NCBI Taxonomy" id="305"/>
    <lineage>
        <taxon>Bacteria</taxon>
        <taxon>Pseudomonadati</taxon>
        <taxon>Pseudomonadota</taxon>
        <taxon>Betaproteobacteria</taxon>
        <taxon>Burkholderiales</taxon>
        <taxon>Burkholderiaceae</taxon>
        <taxon>Ralstonia</taxon>
        <taxon>Ralstonia solanacearum species complex</taxon>
    </lineage>
</organism>
<name>A0A0S4U7M1_RALSL</name>
<gene>
    <name evidence="1" type="ORF">PSS4_v1_530026</name>
</gene>